<dbReference type="RefSeq" id="WP_035128384.1">
    <property type="nucleotide sequence ID" value="NZ_JRHH01000005.1"/>
</dbReference>
<evidence type="ECO:0000256" key="2">
    <source>
        <dbReference type="SAM" id="SignalP"/>
    </source>
</evidence>
<name>A0A095SS96_9FLAO</name>
<dbReference type="eggNOG" id="COG1361">
    <property type="taxonomic scope" value="Bacteria"/>
</dbReference>
<keyword evidence="4" id="KW-1185">Reference proteome</keyword>
<dbReference type="eggNOG" id="COG2304">
    <property type="taxonomic scope" value="Bacteria"/>
</dbReference>
<evidence type="ECO:0000313" key="4">
    <source>
        <dbReference type="Proteomes" id="UP000029554"/>
    </source>
</evidence>
<dbReference type="eggNOG" id="COG3210">
    <property type="taxonomic scope" value="Bacteria"/>
</dbReference>
<evidence type="ECO:0000313" key="3">
    <source>
        <dbReference type="EMBL" id="KGD67506.1"/>
    </source>
</evidence>
<feature type="signal peptide" evidence="2">
    <location>
        <begin position="1"/>
        <end position="26"/>
    </location>
</feature>
<evidence type="ECO:0000256" key="1">
    <source>
        <dbReference type="SAM" id="MobiDB-lite"/>
    </source>
</evidence>
<reference evidence="3 4" key="1">
    <citation type="submission" date="2014-09" db="EMBL/GenBank/DDBJ databases">
        <title>Whole Genome Shotgun of Flavobacterium aquatile LMG 4008.</title>
        <authorList>
            <person name="Gale A.N."/>
            <person name="Pipes S.E."/>
            <person name="Newman J.D."/>
        </authorList>
    </citation>
    <scope>NUCLEOTIDE SEQUENCE [LARGE SCALE GENOMIC DNA]</scope>
    <source>
        <strain evidence="3 4">LMG 4008</strain>
    </source>
</reference>
<dbReference type="Proteomes" id="UP000029554">
    <property type="component" value="Unassembled WGS sequence"/>
</dbReference>
<gene>
    <name evidence="3" type="ORF">LG45_15010</name>
</gene>
<feature type="chain" id="PRO_5001909597" evidence="2">
    <location>
        <begin position="27"/>
        <end position="2190"/>
    </location>
</feature>
<dbReference type="eggNOG" id="COG2911">
    <property type="taxonomic scope" value="Bacteria"/>
</dbReference>
<dbReference type="EMBL" id="JRHH01000005">
    <property type="protein sequence ID" value="KGD67506.1"/>
    <property type="molecule type" value="Genomic_DNA"/>
</dbReference>
<organism evidence="3 4">
    <name type="scientific">Flavobacterium aquatile LMG 4008 = ATCC 11947</name>
    <dbReference type="NCBI Taxonomy" id="1453498"/>
    <lineage>
        <taxon>Bacteria</taxon>
        <taxon>Pseudomonadati</taxon>
        <taxon>Bacteroidota</taxon>
        <taxon>Flavobacteriia</taxon>
        <taxon>Flavobacteriales</taxon>
        <taxon>Flavobacteriaceae</taxon>
        <taxon>Flavobacterium</taxon>
    </lineage>
</organism>
<dbReference type="InterPro" id="IPR006626">
    <property type="entry name" value="PbH1"/>
</dbReference>
<protein>
    <submittedName>
        <fullName evidence="3">Uncharacterized protein</fullName>
    </submittedName>
</protein>
<accession>A0A095SS96</accession>
<feature type="compositionally biased region" description="Polar residues" evidence="1">
    <location>
        <begin position="332"/>
        <end position="341"/>
    </location>
</feature>
<proteinExistence type="predicted"/>
<feature type="region of interest" description="Disordered" evidence="1">
    <location>
        <begin position="332"/>
        <end position="353"/>
    </location>
</feature>
<keyword evidence="2" id="KW-0732">Signal</keyword>
<dbReference type="SMART" id="SM00710">
    <property type="entry name" value="PbH1"/>
    <property type="match status" value="7"/>
</dbReference>
<sequence length="2190" mass="228828">MAKFKQLVNFLVLLFMIGMASNQLNAQDYDNDGVINHLDLDDDNDGIYDSDECGNWISVPDLSMVSWQAKNGGIISNINIGDVFTSSNFVTINGITYDLRFELISRYPSTGTGSTYTVSLDPEITIDGGRYDFGSHIIYDIRLVEASSVTPSNLAGISGFFEEMKIEIRDLDNGSANRTDVGAFISPTPFSFSSGIYIGDHTLANGQIVWGLNNFSVINEEINNTNPSPNYSITGTMSNVTNARLLHGIYGTSTSISAARLSSLKISVKQCSGIDTDGDNVPDYLDLDSDNDGCPDAIEGGENVILSQLNANGSISGTVDANGVPTTVGTVGQDVGQSQDSTKNDCLDTDGDGVSDWQDIDDDNDGILDAEESPNCFYTVFEANQLATVTSSLNGASSDPLSGNDIPFLYNDNNNDGTTTTAYNFAGSQTITSGSAIFTVKYPTPIAIKSLTAEQAANGMASSGFAKLYGSNDGINYTLLTVGNGISIATTSVIFNNTATTEYLYYQIRYIGTVATGNTTSVSAGTTAIHEIYSLAATTPIYNPSAHPKPGFCTVDLDGDTIPNHLDSDSDGDGCSDAYEGGASLSSNVSIIPGLYGVNGLANSLETSLESGVVNYISTYRKYAANISQVLCLDTDYDSVPNPIDLDDDNDGVLDIDEGDFCGKLNRNIRVGYLDTTVGRTGLATNLLYNLNNFGVNGVYNKVRGVTLIPFATAASVTETNLLAQNIDIFFVGSSASNAITSADKIPTSVNTILTTWAKNNGKGIFALQNNAIDYGYTVTNNNVNPNTSVGVLGRDYYTNGYWPTAALNQSGSVQMTIKSSTREFDFLMLDANLRPVVISDREYNLVIFPDATIYNNEAANATPSTNDQNAIADTWAYVFDKFLATQCTYLNTDNDVNPNYLDLDSDNDGCSDAIEAGATNSTISNFAFTTQGGTATDSNNDGLADIIDANLNGIPDYLSTYEPQSIDNTITKCTDSDGDGYFNINDLDDDNDGILDNDEGLSCNSLNRNLRIGYVNTTIGTNGLMVNLLSNSVNFGLTGTYSKFPGITFVPYATEAAVTESQLLTDEIDVFYVGSSAADAQTNSDKLLSATNIRILAWASNNDKGVVVLQNNATDYGYIVNNVYPNSNPSTPYGPLGESVFINGYWPVTTFDMSGVVQMSINSALRRYETAMADVQGKATFIKDRDLKIVFIPDATIFISNQAVSTIGTNATLKVAADVWAFAFDTFLKGIACTSSDYDADGIPNHLDLDSDNDGCSDANEYYNSSQADGNDDGVYYVGTPIVDANGQVTTASYTGNYINVINSNVFTACTIDAVNDGSVSIASTNSPLLVTNVLSNDTLSGSLITTINTNVTPGTTGPLSVNANGDVTLASNTPSGTYTITYQLCEADSITGLNVSPANCDSASITVVVCGIPTLSAATQPTCTVATGSFSITNYNTLYAYTFSPSTGVVQSGANVTAQAGTYTVTATLGDCTSLASSNVTIDAQPPTPVQPILSTATQPTCATASGSFTITNYNSAYTYTVTPSTGVSISGNTITAPAGTYTVTATLGVCTSVASSSVAINAQPAIPVQPLLSTATQPTCAISTGGFSITNYNALYSYTFSPSIGVVQSGANVTATAGTYTVTATLGDCTSVVSSNVTIDAQPATPVQPILSTATQPTCATASGSFTITNYNSAYTYTVSPSTEVSISGNTITAPAGTYTVTATLGACTSIVSSNVIIDGQAATPVQPILSAVTQPTCTVATGSFTITNYNAVYTYNVSPATGVSISGNTITAPAGTYTVTATLGACTSIVSSNVTIDAQSATPVQPILSAATPPTCTVATGSFTITNYNAVYTYNVSPATGVSISGNTITAPPGTYTVTATLGACKSLISDNITITNSICALPDTNPTPVNGTTGGDSGINVLTNDILNGSPVNPADVVLTSTPNGPLTVNTDGTVDVAPNTPAGTYTVDYTICEVLNPTNCDTTTITITVGTPVIDAVADTNPTPVNGTTGGDSGINVLTNDTLNGSPVNPADVVLTSTPNGPLTVNTDGTVDVAPNTPAGTYTVDYTICEVLNPTNCDTTTITITVVCLFNVTCPTFSTTTVECYDLLPANQNLTISQFELLGNSNGSVSDTPCGVIEINAVNGVYAGCNSNVIRTYTITEYSDLNNNNVRDLGEDTILNQVICNQNIVIQDTTVPTFVETLPT</sequence>
<feature type="non-terminal residue" evidence="3">
    <location>
        <position position="2190"/>
    </location>
</feature>
<comment type="caution">
    <text evidence="3">The sequence shown here is derived from an EMBL/GenBank/DDBJ whole genome shotgun (WGS) entry which is preliminary data.</text>
</comment>
<dbReference type="STRING" id="1453498.LG45_15010"/>